<comment type="catalytic activity">
    <reaction evidence="9">
        <text>L-threonate + NAD(+) = 2-dehydro-L-erythronate + NADH + H(+)</text>
        <dbReference type="Rhea" id="RHEA:52548"/>
        <dbReference type="ChEBI" id="CHEBI:15378"/>
        <dbReference type="ChEBI" id="CHEBI:57540"/>
        <dbReference type="ChEBI" id="CHEBI:57561"/>
        <dbReference type="ChEBI" id="CHEBI:57945"/>
        <dbReference type="ChEBI" id="CHEBI:136669"/>
        <dbReference type="EC" id="1.1.1.411"/>
    </reaction>
</comment>
<keyword evidence="4" id="KW-0119">Carbohydrate metabolism</keyword>
<feature type="domain" description="3-hydroxyisobutyrate dehydrogenase-like NAD-binding" evidence="13">
    <location>
        <begin position="172"/>
        <end position="292"/>
    </location>
</feature>
<dbReference type="InterPro" id="IPR029154">
    <property type="entry name" value="HIBADH-like_NADP-bd"/>
</dbReference>
<dbReference type="EMBL" id="CADCWN010000322">
    <property type="protein sequence ID" value="CAA9587205.1"/>
    <property type="molecule type" value="Genomic_DNA"/>
</dbReference>
<feature type="domain" description="6-phosphogluconate dehydrogenase NADP-binding" evidence="12">
    <location>
        <begin position="9"/>
        <end position="166"/>
    </location>
</feature>
<protein>
    <recommendedName>
        <fullName evidence="8">L-threonate dehydrogenase</fullName>
        <ecNumber evidence="7">1.1.1.411</ecNumber>
    </recommendedName>
</protein>
<proteinExistence type="inferred from homology"/>
<dbReference type="InterPro" id="IPR015815">
    <property type="entry name" value="HIBADH-related"/>
</dbReference>
<dbReference type="EC" id="1.1.1.411" evidence="7"/>
<dbReference type="Pfam" id="PF14833">
    <property type="entry name" value="NAD_binding_11"/>
    <property type="match status" value="1"/>
</dbReference>
<evidence type="ECO:0000259" key="13">
    <source>
        <dbReference type="Pfam" id="PF14833"/>
    </source>
</evidence>
<sequence length="309" mass="31416">MAAEARGSRVAVIGLGSMGFGMATALVSAGFAVAGYDVRPETVEHFVAAGGQGAASPSVAAAEAAIVVVVVVNADQTEAALFGPGGIGETARPGTVVVSCATMAPERARALAARATAAGLHYLDAPISGGAQRAAQGELTILASGSRAAFDAARPALEALAATIHELGDEPGVGAAYKIVNQLLAGVHIVAACEAITFAKRLDLDLEKVYEVITGSAGNSWMFENRIPHVLAGDYAPRSAVEIFTKDLGIVADISRSERFALPLAASALQLFLMTASAGMGRDDDASVARLYAQIAGLELPARDEAMQA</sequence>
<organism evidence="14">
    <name type="scientific">uncultured Thermomicrobiales bacterium</name>
    <dbReference type="NCBI Taxonomy" id="1645740"/>
    <lineage>
        <taxon>Bacteria</taxon>
        <taxon>Pseudomonadati</taxon>
        <taxon>Thermomicrobiota</taxon>
        <taxon>Thermomicrobia</taxon>
        <taxon>Thermomicrobiales</taxon>
        <taxon>environmental samples</taxon>
    </lineage>
</organism>
<accession>A0A6J4VTB7</accession>
<evidence type="ECO:0000256" key="7">
    <source>
        <dbReference type="ARBA" id="ARBA00038870"/>
    </source>
</evidence>
<keyword evidence="1" id="KW-0521">NADP</keyword>
<comment type="function">
    <text evidence="5">Catalyzes oxidation of L-threonate to 2-oxo-tetronate. Can use either NAD(+) or NADP(+) as cosubstrate, with a preference for NAD(+).</text>
</comment>
<dbReference type="InterPro" id="IPR008927">
    <property type="entry name" value="6-PGluconate_DH-like_C_sf"/>
</dbReference>
<evidence type="ECO:0000256" key="8">
    <source>
        <dbReference type="ARBA" id="ARBA00039407"/>
    </source>
</evidence>
<reference evidence="14" key="1">
    <citation type="submission" date="2020-02" db="EMBL/GenBank/DDBJ databases">
        <authorList>
            <person name="Meier V. D."/>
        </authorList>
    </citation>
    <scope>NUCLEOTIDE SEQUENCE</scope>
    <source>
        <strain evidence="14">AVDCRST_MAG18</strain>
    </source>
</reference>
<evidence type="ECO:0000256" key="3">
    <source>
        <dbReference type="ARBA" id="ARBA00023027"/>
    </source>
</evidence>
<keyword evidence="11" id="KW-0812">Transmembrane</keyword>
<dbReference type="PANTHER" id="PTHR43060">
    <property type="entry name" value="3-HYDROXYISOBUTYRATE DEHYDROGENASE-LIKE 1, MITOCHONDRIAL-RELATED"/>
    <property type="match status" value="1"/>
</dbReference>
<dbReference type="GO" id="GO:0016616">
    <property type="term" value="F:oxidoreductase activity, acting on the CH-OH group of donors, NAD or NADP as acceptor"/>
    <property type="evidence" value="ECO:0007669"/>
    <property type="project" value="InterPro"/>
</dbReference>
<dbReference type="InterPro" id="IPR013328">
    <property type="entry name" value="6PGD_dom2"/>
</dbReference>
<dbReference type="AlphaFoldDB" id="A0A6J4VTB7"/>
<evidence type="ECO:0000256" key="9">
    <source>
        <dbReference type="ARBA" id="ARBA00047312"/>
    </source>
</evidence>
<dbReference type="GO" id="GO:0050661">
    <property type="term" value="F:NADP binding"/>
    <property type="evidence" value="ECO:0007669"/>
    <property type="project" value="InterPro"/>
</dbReference>
<dbReference type="Gene3D" id="3.40.50.720">
    <property type="entry name" value="NAD(P)-binding Rossmann-like Domain"/>
    <property type="match status" value="1"/>
</dbReference>
<evidence type="ECO:0000256" key="1">
    <source>
        <dbReference type="ARBA" id="ARBA00022857"/>
    </source>
</evidence>
<evidence type="ECO:0000256" key="11">
    <source>
        <dbReference type="SAM" id="Phobius"/>
    </source>
</evidence>
<evidence type="ECO:0000313" key="14">
    <source>
        <dbReference type="EMBL" id="CAA9587205.1"/>
    </source>
</evidence>
<keyword evidence="11" id="KW-0472">Membrane</keyword>
<comment type="similarity">
    <text evidence="6">Belongs to the HIBADH-related family. L-threonate dehydrogenase subfamily.</text>
</comment>
<gene>
    <name evidence="14" type="ORF">AVDCRST_MAG18-4076</name>
</gene>
<dbReference type="InterPro" id="IPR006115">
    <property type="entry name" value="6PGDH_NADP-bd"/>
</dbReference>
<dbReference type="InterPro" id="IPR036291">
    <property type="entry name" value="NAD(P)-bd_dom_sf"/>
</dbReference>
<dbReference type="Gene3D" id="1.10.1040.10">
    <property type="entry name" value="N-(1-d-carboxylethyl)-l-norvaline Dehydrogenase, domain 2"/>
    <property type="match status" value="1"/>
</dbReference>
<evidence type="ECO:0000256" key="6">
    <source>
        <dbReference type="ARBA" id="ARBA00037979"/>
    </source>
</evidence>
<dbReference type="PANTHER" id="PTHR43060:SF17">
    <property type="entry name" value="L-THREONATE DEHYDROGENASE"/>
    <property type="match status" value="1"/>
</dbReference>
<keyword evidence="11" id="KW-1133">Transmembrane helix</keyword>
<keyword evidence="2" id="KW-0560">Oxidoreductase</keyword>
<dbReference type="GO" id="GO:0051287">
    <property type="term" value="F:NAD binding"/>
    <property type="evidence" value="ECO:0007669"/>
    <property type="project" value="InterPro"/>
</dbReference>
<feature type="transmembrane region" description="Helical" evidence="11">
    <location>
        <begin position="12"/>
        <end position="36"/>
    </location>
</feature>
<evidence type="ECO:0000256" key="10">
    <source>
        <dbReference type="PIRSR" id="PIRSR000103-1"/>
    </source>
</evidence>
<evidence type="ECO:0000256" key="4">
    <source>
        <dbReference type="ARBA" id="ARBA00023277"/>
    </source>
</evidence>
<evidence type="ECO:0000256" key="2">
    <source>
        <dbReference type="ARBA" id="ARBA00023002"/>
    </source>
</evidence>
<dbReference type="PIRSF" id="PIRSF000103">
    <property type="entry name" value="HIBADH"/>
    <property type="match status" value="1"/>
</dbReference>
<dbReference type="InterPro" id="IPR050006">
    <property type="entry name" value="LtnD"/>
</dbReference>
<dbReference type="SUPFAM" id="SSF48179">
    <property type="entry name" value="6-phosphogluconate dehydrogenase C-terminal domain-like"/>
    <property type="match status" value="1"/>
</dbReference>
<keyword evidence="3" id="KW-0520">NAD</keyword>
<dbReference type="NCBIfam" id="NF043037">
    <property type="entry name" value="ThreonDh"/>
    <property type="match status" value="1"/>
</dbReference>
<name>A0A6J4VTB7_9BACT</name>
<dbReference type="SUPFAM" id="SSF51735">
    <property type="entry name" value="NAD(P)-binding Rossmann-fold domains"/>
    <property type="match status" value="1"/>
</dbReference>
<evidence type="ECO:0000259" key="12">
    <source>
        <dbReference type="Pfam" id="PF03446"/>
    </source>
</evidence>
<feature type="active site" evidence="10">
    <location>
        <position position="178"/>
    </location>
</feature>
<dbReference type="Pfam" id="PF03446">
    <property type="entry name" value="NAD_binding_2"/>
    <property type="match status" value="1"/>
</dbReference>
<evidence type="ECO:0000256" key="5">
    <source>
        <dbReference type="ARBA" id="ARBA00037062"/>
    </source>
</evidence>